<keyword evidence="9" id="KW-1185">Reference proteome</keyword>
<dbReference type="SUPFAM" id="SSF56014">
    <property type="entry name" value="Nitrite and sulphite reductase 4Fe-4S domain-like"/>
    <property type="match status" value="1"/>
</dbReference>
<dbReference type="InterPro" id="IPR051329">
    <property type="entry name" value="NIR_SIR_4Fe-4S"/>
</dbReference>
<dbReference type="Pfam" id="PF03460">
    <property type="entry name" value="NIR_SIR_ferr"/>
    <property type="match status" value="1"/>
</dbReference>
<reference evidence="8 9" key="1">
    <citation type="submission" date="2021-03" db="EMBL/GenBank/DDBJ databases">
        <title>Human Oral Microbial Genomes.</title>
        <authorList>
            <person name="Johnston C.D."/>
            <person name="Chen T."/>
            <person name="Dewhirst F.E."/>
        </authorList>
    </citation>
    <scope>NUCLEOTIDE SEQUENCE [LARGE SCALE GENOMIC DNA]</scope>
    <source>
        <strain evidence="8 9">DSMZ 100122</strain>
    </source>
</reference>
<keyword evidence="5" id="KW-0408">Iron</keyword>
<accession>A0ABX7Y2W3</accession>
<evidence type="ECO:0000313" key="9">
    <source>
        <dbReference type="Proteomes" id="UP000678513"/>
    </source>
</evidence>
<dbReference type="EMBL" id="CP072384">
    <property type="protein sequence ID" value="QUC07123.1"/>
    <property type="molecule type" value="Genomic_DNA"/>
</dbReference>
<organism evidence="8 9">
    <name type="scientific">Arachnia rubra</name>
    <dbReference type="NCBI Taxonomy" id="1547448"/>
    <lineage>
        <taxon>Bacteria</taxon>
        <taxon>Bacillati</taxon>
        <taxon>Actinomycetota</taxon>
        <taxon>Actinomycetes</taxon>
        <taxon>Propionibacteriales</taxon>
        <taxon>Propionibacteriaceae</taxon>
        <taxon>Arachnia</taxon>
    </lineage>
</organism>
<keyword evidence="3" id="KW-0479">Metal-binding</keyword>
<evidence type="ECO:0000256" key="4">
    <source>
        <dbReference type="ARBA" id="ARBA00023002"/>
    </source>
</evidence>
<gene>
    <name evidence="8" type="ORF">J5A65_09170</name>
</gene>
<feature type="domain" description="Nitrite/Sulfite reductase ferredoxin-like" evidence="7">
    <location>
        <begin position="19"/>
        <end position="69"/>
    </location>
</feature>
<evidence type="ECO:0000259" key="7">
    <source>
        <dbReference type="Pfam" id="PF03460"/>
    </source>
</evidence>
<evidence type="ECO:0000256" key="5">
    <source>
        <dbReference type="ARBA" id="ARBA00023004"/>
    </source>
</evidence>
<evidence type="ECO:0000256" key="3">
    <source>
        <dbReference type="ARBA" id="ARBA00022723"/>
    </source>
</evidence>
<evidence type="ECO:0000256" key="2">
    <source>
        <dbReference type="ARBA" id="ARBA00022617"/>
    </source>
</evidence>
<keyword evidence="6" id="KW-0411">Iron-sulfur</keyword>
<evidence type="ECO:0000256" key="6">
    <source>
        <dbReference type="ARBA" id="ARBA00023014"/>
    </source>
</evidence>
<keyword evidence="1" id="KW-0004">4Fe-4S</keyword>
<proteinExistence type="predicted"/>
<dbReference type="InterPro" id="IPR036136">
    <property type="entry name" value="Nit/Sulf_reduc_fer-like_dom_sf"/>
</dbReference>
<dbReference type="PANTHER" id="PTHR32439:SF9">
    <property type="entry name" value="BLR3264 PROTEIN"/>
    <property type="match status" value="1"/>
</dbReference>
<sequence>MIRTVERDRCPGLLRPYHTVDGNMVRLRLPGGFVQADQVLAVSKLAAEYANSEIQITSRNNLQVRALPEPVPAPFVRGAFATGLMPSPAHERIRTVVCSPLTSIAPVNADLSGVVRELDAAIIADPELPNLPGRFLFVLDDGSGDVLGEAFDLGYQARPDGRGVVFVGGCPDAREIDAPDAVATLIELAHRFLNVAESGEKPAWHVRELANPETLLDGIGREIDFQRPGSERPLPYGAVAGAAVVGVPLGLLTLRQAEVLQRVAADCSEGQLVFTPWRGVVIPGAADRLEELAAAGLMTRPESVWMTLTACYGKPCNNAQVDTRAIAEEVAAEHPAPFQRLVHISGCDRVCGEPGGEHLGLIAPADAASVLTVVDR</sequence>
<dbReference type="PANTHER" id="PTHR32439">
    <property type="entry name" value="FERREDOXIN--NITRITE REDUCTASE, CHLOROPLASTIC"/>
    <property type="match status" value="1"/>
</dbReference>
<protein>
    <submittedName>
        <fullName evidence="8">Nitrite reductase</fullName>
    </submittedName>
</protein>
<dbReference type="Gene3D" id="3.90.480.20">
    <property type="match status" value="1"/>
</dbReference>
<dbReference type="RefSeq" id="WP_212321343.1">
    <property type="nucleotide sequence ID" value="NZ_AP024463.1"/>
</dbReference>
<dbReference type="Proteomes" id="UP000678513">
    <property type="component" value="Chromosome"/>
</dbReference>
<dbReference type="InterPro" id="IPR005117">
    <property type="entry name" value="NiRdtase/SiRdtase_haem-b_fer"/>
</dbReference>
<name>A0ABX7Y2W3_9ACTN</name>
<evidence type="ECO:0000256" key="1">
    <source>
        <dbReference type="ARBA" id="ARBA00022485"/>
    </source>
</evidence>
<keyword evidence="2" id="KW-0349">Heme</keyword>
<dbReference type="Gene3D" id="3.30.413.10">
    <property type="entry name" value="Sulfite Reductase Hemoprotein, domain 1"/>
    <property type="match status" value="1"/>
</dbReference>
<dbReference type="InterPro" id="IPR045854">
    <property type="entry name" value="NO2/SO3_Rdtase_4Fe4S_sf"/>
</dbReference>
<dbReference type="SUPFAM" id="SSF55124">
    <property type="entry name" value="Nitrite/Sulfite reductase N-terminal domain-like"/>
    <property type="match status" value="2"/>
</dbReference>
<evidence type="ECO:0000313" key="8">
    <source>
        <dbReference type="EMBL" id="QUC07123.1"/>
    </source>
</evidence>
<keyword evidence="4" id="KW-0560">Oxidoreductase</keyword>